<name>A0ABS8W692_DATST</name>
<evidence type="ECO:0000256" key="1">
    <source>
        <dbReference type="SAM" id="MobiDB-lite"/>
    </source>
</evidence>
<protein>
    <submittedName>
        <fullName evidence="2">Uncharacterized protein</fullName>
    </submittedName>
</protein>
<evidence type="ECO:0000313" key="2">
    <source>
        <dbReference type="EMBL" id="MCE2056013.1"/>
    </source>
</evidence>
<reference evidence="2 3" key="1">
    <citation type="journal article" date="2021" name="BMC Genomics">
        <title>Datura genome reveals duplications of psychoactive alkaloid biosynthetic genes and high mutation rate following tissue culture.</title>
        <authorList>
            <person name="Rajewski A."/>
            <person name="Carter-House D."/>
            <person name="Stajich J."/>
            <person name="Litt A."/>
        </authorList>
    </citation>
    <scope>NUCLEOTIDE SEQUENCE [LARGE SCALE GENOMIC DNA]</scope>
    <source>
        <strain evidence="2">AR-01</strain>
    </source>
</reference>
<proteinExistence type="predicted"/>
<sequence>MELDSPREALNLFHTLLSSQGSVLEDEILETIPSLVTEEDNKMLTSPPNMEEVQKEGALGPPTTRHFQELSKAFRMKFTWSIRGGTFNEKNIREPGVEPEISASSISNPPFLALKYWWGCLKIELISLQVLTTRFGSSKP</sequence>
<dbReference type="Proteomes" id="UP000823775">
    <property type="component" value="Unassembled WGS sequence"/>
</dbReference>
<dbReference type="EMBL" id="JACEIK010006637">
    <property type="protein sequence ID" value="MCE2056013.1"/>
    <property type="molecule type" value="Genomic_DNA"/>
</dbReference>
<organism evidence="2 3">
    <name type="scientific">Datura stramonium</name>
    <name type="common">Jimsonweed</name>
    <name type="synonym">Common thornapple</name>
    <dbReference type="NCBI Taxonomy" id="4076"/>
    <lineage>
        <taxon>Eukaryota</taxon>
        <taxon>Viridiplantae</taxon>
        <taxon>Streptophyta</taxon>
        <taxon>Embryophyta</taxon>
        <taxon>Tracheophyta</taxon>
        <taxon>Spermatophyta</taxon>
        <taxon>Magnoliopsida</taxon>
        <taxon>eudicotyledons</taxon>
        <taxon>Gunneridae</taxon>
        <taxon>Pentapetalae</taxon>
        <taxon>asterids</taxon>
        <taxon>lamiids</taxon>
        <taxon>Solanales</taxon>
        <taxon>Solanaceae</taxon>
        <taxon>Solanoideae</taxon>
        <taxon>Datureae</taxon>
        <taxon>Datura</taxon>
    </lineage>
</organism>
<accession>A0ABS8W692</accession>
<keyword evidence="3" id="KW-1185">Reference proteome</keyword>
<evidence type="ECO:0000313" key="3">
    <source>
        <dbReference type="Proteomes" id="UP000823775"/>
    </source>
</evidence>
<comment type="caution">
    <text evidence="2">The sequence shown here is derived from an EMBL/GenBank/DDBJ whole genome shotgun (WGS) entry which is preliminary data.</text>
</comment>
<feature type="region of interest" description="Disordered" evidence="1">
    <location>
        <begin position="41"/>
        <end position="62"/>
    </location>
</feature>
<gene>
    <name evidence="2" type="ORF">HAX54_043920</name>
</gene>